<keyword evidence="1" id="KW-1133">Transmembrane helix</keyword>
<dbReference type="RefSeq" id="WP_100293340.1">
    <property type="nucleotide sequence ID" value="NZ_PGGC01000051.1"/>
</dbReference>
<evidence type="ECO:0000313" key="3">
    <source>
        <dbReference type="EMBL" id="PJG59664.1"/>
    </source>
</evidence>
<evidence type="ECO:0000313" key="4">
    <source>
        <dbReference type="Proteomes" id="UP000235861"/>
    </source>
</evidence>
<name>A0A2H9U6Q5_9GAMM</name>
<gene>
    <name evidence="3" type="ORF">CUC53_06160</name>
</gene>
<dbReference type="NCBIfam" id="NF033664">
    <property type="entry name" value="PACE_transport"/>
    <property type="match status" value="1"/>
</dbReference>
<keyword evidence="1" id="KW-0812">Transmembrane</keyword>
<feature type="transmembrane region" description="Helical" evidence="1">
    <location>
        <begin position="107"/>
        <end position="128"/>
    </location>
</feature>
<dbReference type="Proteomes" id="UP000235861">
    <property type="component" value="Unassembled WGS sequence"/>
</dbReference>
<proteinExistence type="predicted"/>
<feature type="transmembrane region" description="Helical" evidence="1">
    <location>
        <begin position="78"/>
        <end position="101"/>
    </location>
</feature>
<comment type="caution">
    <text evidence="3">The sequence shown here is derived from an EMBL/GenBank/DDBJ whole genome shotgun (WGS) entry which is preliminary data.</text>
</comment>
<evidence type="ECO:0000259" key="2">
    <source>
        <dbReference type="Pfam" id="PF05232"/>
    </source>
</evidence>
<reference evidence="3 4" key="1">
    <citation type="submission" date="2017-11" db="EMBL/GenBank/DDBJ databases">
        <title>Draft genome sequence of environmental isolate Aeromonas cavernicola sp. nov. MDC 2508.</title>
        <authorList>
            <person name="Colston S.M."/>
            <person name="Navarro A."/>
            <person name="Martinez-Murcia A.J."/>
            <person name="Graf J."/>
        </authorList>
    </citation>
    <scope>NUCLEOTIDE SEQUENCE [LARGE SCALE GENOMIC DNA]</scope>
    <source>
        <strain evidence="3 4">MDC 2508</strain>
    </source>
</reference>
<dbReference type="EMBL" id="PGGC01000051">
    <property type="protein sequence ID" value="PJG59664.1"/>
    <property type="molecule type" value="Genomic_DNA"/>
</dbReference>
<evidence type="ECO:0000256" key="1">
    <source>
        <dbReference type="SAM" id="Phobius"/>
    </source>
</evidence>
<sequence>MRTRNDRLRHAIGFELIGLLIAAPLASWITGVGLNHMGPLALFFSVLATFWNYLYNLGVDKLLLKYQGHTHKTLWQRVLHTLGFEGGLLIVALPIMAWWLSVSMFEALILDLGFVVFYLVYAFIYNWIYDKVFPIPSEIPHGMPPQAAR</sequence>
<protein>
    <recommendedName>
        <fullName evidence="2">Chlorhexidine efflux transporter domain-containing protein</fullName>
    </recommendedName>
</protein>
<keyword evidence="4" id="KW-1185">Reference proteome</keyword>
<keyword evidence="1" id="KW-0472">Membrane</keyword>
<organism evidence="3 4">
    <name type="scientific">Aeromonas cavernicola</name>
    <dbReference type="NCBI Taxonomy" id="1006623"/>
    <lineage>
        <taxon>Bacteria</taxon>
        <taxon>Pseudomonadati</taxon>
        <taxon>Pseudomonadota</taxon>
        <taxon>Gammaproteobacteria</taxon>
        <taxon>Aeromonadales</taxon>
        <taxon>Aeromonadaceae</taxon>
        <taxon>Aeromonas</taxon>
    </lineage>
</organism>
<feature type="domain" description="Chlorhexidine efflux transporter" evidence="2">
    <location>
        <begin position="72"/>
        <end position="134"/>
    </location>
</feature>
<feature type="transmembrane region" description="Helical" evidence="1">
    <location>
        <begin position="12"/>
        <end position="34"/>
    </location>
</feature>
<feature type="transmembrane region" description="Helical" evidence="1">
    <location>
        <begin position="40"/>
        <end position="57"/>
    </location>
</feature>
<feature type="domain" description="Chlorhexidine efflux transporter" evidence="2">
    <location>
        <begin position="2"/>
        <end position="63"/>
    </location>
</feature>
<accession>A0A2H9U6Q5</accession>
<dbReference type="OrthoDB" id="1631120at2"/>
<dbReference type="InterPro" id="IPR058208">
    <property type="entry name" value="PACE"/>
</dbReference>
<dbReference type="InterPro" id="IPR007896">
    <property type="entry name" value="BTP_bacteria"/>
</dbReference>
<dbReference type="AlphaFoldDB" id="A0A2H9U6Q5"/>
<dbReference type="Pfam" id="PF05232">
    <property type="entry name" value="BTP"/>
    <property type="match status" value="2"/>
</dbReference>